<sequence>MWSTATHSKASSTFASMLPREVMQPCLPLQMKCRTGLMRLPLIHKDDTLVAVRQCGAFSTFPSIKDPLVKTLLYSEVPRHFRWDASQKVWQIRKKGVPLADFPGYVTDNALGRVCILTTENHSTCASCCTMFEDQYHLKISKLLLLDMRMVTSLKLSHAALTLGMPSPGTAGR</sequence>
<accession>A0A8X6KIU1</accession>
<comment type="caution">
    <text evidence="1">The sequence shown here is derived from an EMBL/GenBank/DDBJ whole genome shotgun (WGS) entry which is preliminary data.</text>
</comment>
<keyword evidence="2" id="KW-1185">Reference proteome</keyword>
<dbReference type="Proteomes" id="UP000887116">
    <property type="component" value="Unassembled WGS sequence"/>
</dbReference>
<proteinExistence type="predicted"/>
<dbReference type="AlphaFoldDB" id="A0A8X6KIU1"/>
<evidence type="ECO:0000313" key="1">
    <source>
        <dbReference type="EMBL" id="GFQ77390.1"/>
    </source>
</evidence>
<gene>
    <name evidence="1" type="ORF">TNCT_278741</name>
</gene>
<protein>
    <submittedName>
        <fullName evidence="1">Uncharacterized protein</fullName>
    </submittedName>
</protein>
<evidence type="ECO:0000313" key="2">
    <source>
        <dbReference type="Proteomes" id="UP000887116"/>
    </source>
</evidence>
<dbReference type="OrthoDB" id="10058710at2759"/>
<reference evidence="1" key="1">
    <citation type="submission" date="2020-07" db="EMBL/GenBank/DDBJ databases">
        <title>Multicomponent nature underlies the extraordinary mechanical properties of spider dragline silk.</title>
        <authorList>
            <person name="Kono N."/>
            <person name="Nakamura H."/>
            <person name="Mori M."/>
            <person name="Yoshida Y."/>
            <person name="Ohtoshi R."/>
            <person name="Malay A.D."/>
            <person name="Moran D.A.P."/>
            <person name="Tomita M."/>
            <person name="Numata K."/>
            <person name="Arakawa K."/>
        </authorList>
    </citation>
    <scope>NUCLEOTIDE SEQUENCE</scope>
</reference>
<name>A0A8X6KIU1_TRICU</name>
<dbReference type="EMBL" id="BMAO01021787">
    <property type="protein sequence ID" value="GFQ77390.1"/>
    <property type="molecule type" value="Genomic_DNA"/>
</dbReference>
<organism evidence="1 2">
    <name type="scientific">Trichonephila clavata</name>
    <name type="common">Joro spider</name>
    <name type="synonym">Nephila clavata</name>
    <dbReference type="NCBI Taxonomy" id="2740835"/>
    <lineage>
        <taxon>Eukaryota</taxon>
        <taxon>Metazoa</taxon>
        <taxon>Ecdysozoa</taxon>
        <taxon>Arthropoda</taxon>
        <taxon>Chelicerata</taxon>
        <taxon>Arachnida</taxon>
        <taxon>Araneae</taxon>
        <taxon>Araneomorphae</taxon>
        <taxon>Entelegynae</taxon>
        <taxon>Araneoidea</taxon>
        <taxon>Nephilidae</taxon>
        <taxon>Trichonephila</taxon>
    </lineage>
</organism>